<comment type="cofactor">
    <cofactor evidence="7">
        <name>Mg(2+)</name>
        <dbReference type="ChEBI" id="CHEBI:18420"/>
    </cofactor>
    <text evidence="7">Binds 3 Mg(2+) ions per subunit.</text>
</comment>
<dbReference type="PANTHER" id="PTHR42918:SF15">
    <property type="entry name" value="LYSINE--TRNA LIGASE, CHLOROPLASTIC_MITOCHONDRIAL"/>
    <property type="match status" value="1"/>
</dbReference>
<protein>
    <recommendedName>
        <fullName evidence="7">Lysine--tRNA ligase</fullName>
        <ecNumber evidence="7">6.1.1.6</ecNumber>
    </recommendedName>
    <alternativeName>
        <fullName evidence="7">Lysyl-tRNA synthetase</fullName>
        <shortName evidence="7">LysRS</shortName>
    </alternativeName>
</protein>
<dbReference type="GO" id="GO:0005524">
    <property type="term" value="F:ATP binding"/>
    <property type="evidence" value="ECO:0007669"/>
    <property type="project" value="UniProtKB-UniRule"/>
</dbReference>
<proteinExistence type="inferred from homology"/>
<keyword evidence="2 7" id="KW-0479">Metal-binding</keyword>
<evidence type="ECO:0000256" key="3">
    <source>
        <dbReference type="ARBA" id="ARBA00022741"/>
    </source>
</evidence>
<keyword evidence="7" id="KW-0648">Protein biosynthesis</keyword>
<evidence type="ECO:0000313" key="9">
    <source>
        <dbReference type="EMBL" id="KKU22157.1"/>
    </source>
</evidence>
<organism evidence="9 10">
    <name type="scientific">Candidatus Nomurabacteria bacterium GW2011_GWA1_46_11</name>
    <dbReference type="NCBI Taxonomy" id="1618732"/>
    <lineage>
        <taxon>Bacteria</taxon>
        <taxon>Candidatus Nomuraibacteriota</taxon>
    </lineage>
</organism>
<feature type="binding site" evidence="7">
    <location>
        <position position="363"/>
    </location>
    <ligand>
        <name>Mg(2+)</name>
        <dbReference type="ChEBI" id="CHEBI:18420"/>
        <label>2</label>
    </ligand>
</feature>
<dbReference type="InterPro" id="IPR012340">
    <property type="entry name" value="NA-bd_OB-fold"/>
</dbReference>
<comment type="subcellular location">
    <subcellularLocation>
        <location evidence="7">Cytoplasm</location>
    </subcellularLocation>
</comment>
<keyword evidence="3 7" id="KW-0547">Nucleotide-binding</keyword>
<dbReference type="PATRIC" id="fig|1618732.3.peg.329"/>
<dbReference type="Proteomes" id="UP000034107">
    <property type="component" value="Unassembled WGS sequence"/>
</dbReference>
<dbReference type="InterPro" id="IPR004365">
    <property type="entry name" value="NA-bd_OB_tRNA"/>
</dbReference>
<dbReference type="SUPFAM" id="SSF50249">
    <property type="entry name" value="Nucleic acid-binding proteins"/>
    <property type="match status" value="1"/>
</dbReference>
<gene>
    <name evidence="7" type="primary">lysS</name>
    <name evidence="9" type="ORF">UX31_C0006G0069</name>
</gene>
<evidence type="ECO:0000256" key="7">
    <source>
        <dbReference type="HAMAP-Rule" id="MF_00252"/>
    </source>
</evidence>
<dbReference type="InterPro" id="IPR044136">
    <property type="entry name" value="Lys-tRNA-ligase_II_N"/>
</dbReference>
<dbReference type="InterPro" id="IPR002313">
    <property type="entry name" value="Lys-tRNA-ligase_II"/>
</dbReference>
<dbReference type="InterPro" id="IPR006195">
    <property type="entry name" value="aa-tRNA-synth_II"/>
</dbReference>
<dbReference type="Gene3D" id="3.30.930.10">
    <property type="entry name" value="Bira Bifunctional Protein, Domain 2"/>
    <property type="match status" value="1"/>
</dbReference>
<comment type="catalytic activity">
    <reaction evidence="6 7">
        <text>tRNA(Lys) + L-lysine + ATP = L-lysyl-tRNA(Lys) + AMP + diphosphate</text>
        <dbReference type="Rhea" id="RHEA:20792"/>
        <dbReference type="Rhea" id="RHEA-COMP:9696"/>
        <dbReference type="Rhea" id="RHEA-COMP:9697"/>
        <dbReference type="ChEBI" id="CHEBI:30616"/>
        <dbReference type="ChEBI" id="CHEBI:32551"/>
        <dbReference type="ChEBI" id="CHEBI:33019"/>
        <dbReference type="ChEBI" id="CHEBI:78442"/>
        <dbReference type="ChEBI" id="CHEBI:78529"/>
        <dbReference type="ChEBI" id="CHEBI:456215"/>
        <dbReference type="EC" id="6.1.1.6"/>
    </reaction>
</comment>
<comment type="similarity">
    <text evidence="7">Belongs to the class-II aminoacyl-tRNA synthetase family.</text>
</comment>
<feature type="domain" description="Aminoacyl-transfer RNA synthetases class-II family profile" evidence="8">
    <location>
        <begin position="165"/>
        <end position="440"/>
    </location>
</feature>
<dbReference type="InterPro" id="IPR018149">
    <property type="entry name" value="Lys-tRNA-synth_II_C"/>
</dbReference>
<dbReference type="PROSITE" id="PS50862">
    <property type="entry name" value="AA_TRNA_LIGASE_II"/>
    <property type="match status" value="1"/>
</dbReference>
<name>A0A0G1NPE5_9BACT</name>
<evidence type="ECO:0000256" key="6">
    <source>
        <dbReference type="ARBA" id="ARBA00048573"/>
    </source>
</evidence>
<dbReference type="InterPro" id="IPR004364">
    <property type="entry name" value="Aa-tRNA-synt_II"/>
</dbReference>
<keyword evidence="7" id="KW-0963">Cytoplasm</keyword>
<accession>A0A0G1NPE5</accession>
<dbReference type="GO" id="GO:0000049">
    <property type="term" value="F:tRNA binding"/>
    <property type="evidence" value="ECO:0007669"/>
    <property type="project" value="TreeGrafter"/>
</dbReference>
<dbReference type="CDD" id="cd04322">
    <property type="entry name" value="LysRS_N"/>
    <property type="match status" value="1"/>
</dbReference>
<evidence type="ECO:0000256" key="4">
    <source>
        <dbReference type="ARBA" id="ARBA00022840"/>
    </source>
</evidence>
<evidence type="ECO:0000259" key="8">
    <source>
        <dbReference type="PROSITE" id="PS50862"/>
    </source>
</evidence>
<reference evidence="9 10" key="1">
    <citation type="journal article" date="2015" name="Nature">
        <title>rRNA introns, odd ribosomes, and small enigmatic genomes across a large radiation of phyla.</title>
        <authorList>
            <person name="Brown C.T."/>
            <person name="Hug L.A."/>
            <person name="Thomas B.C."/>
            <person name="Sharon I."/>
            <person name="Castelle C.J."/>
            <person name="Singh A."/>
            <person name="Wilkins M.J."/>
            <person name="Williams K.H."/>
            <person name="Banfield J.F."/>
        </authorList>
    </citation>
    <scope>NUCLEOTIDE SEQUENCE [LARGE SCALE GENOMIC DNA]</scope>
</reference>
<dbReference type="SUPFAM" id="SSF55681">
    <property type="entry name" value="Class II aaRS and biotin synthetases"/>
    <property type="match status" value="1"/>
</dbReference>
<comment type="subunit">
    <text evidence="7">Homodimer.</text>
</comment>
<dbReference type="InterPro" id="IPR045864">
    <property type="entry name" value="aa-tRNA-synth_II/BPL/LPL"/>
</dbReference>
<dbReference type="Pfam" id="PF00152">
    <property type="entry name" value="tRNA-synt_2"/>
    <property type="match status" value="1"/>
</dbReference>
<dbReference type="Pfam" id="PF01336">
    <property type="entry name" value="tRNA_anti-codon"/>
    <property type="match status" value="1"/>
</dbReference>
<keyword evidence="7" id="KW-0460">Magnesium</keyword>
<dbReference type="PANTHER" id="PTHR42918">
    <property type="entry name" value="LYSYL-TRNA SYNTHETASE"/>
    <property type="match status" value="1"/>
</dbReference>
<comment type="caution">
    <text evidence="7">Lacks conserved residue(s) required for the propagation of feature annotation.</text>
</comment>
<dbReference type="Gene3D" id="2.40.50.140">
    <property type="entry name" value="Nucleic acid-binding proteins"/>
    <property type="match status" value="1"/>
</dbReference>
<keyword evidence="1 7" id="KW-0436">Ligase</keyword>
<feature type="binding site" evidence="7">
    <location>
        <position position="363"/>
    </location>
    <ligand>
        <name>Mg(2+)</name>
        <dbReference type="ChEBI" id="CHEBI:18420"/>
        <label>1</label>
    </ligand>
</feature>
<keyword evidence="5 7" id="KW-0030">Aminoacyl-tRNA synthetase</keyword>
<dbReference type="GO" id="GO:0004824">
    <property type="term" value="F:lysine-tRNA ligase activity"/>
    <property type="evidence" value="ECO:0007669"/>
    <property type="project" value="UniProtKB-UniRule"/>
</dbReference>
<evidence type="ECO:0000256" key="5">
    <source>
        <dbReference type="ARBA" id="ARBA00023146"/>
    </source>
</evidence>
<comment type="caution">
    <text evidence="9">The sequence shown here is derived from an EMBL/GenBank/DDBJ whole genome shotgun (WGS) entry which is preliminary data.</text>
</comment>
<dbReference type="GO" id="GO:0000287">
    <property type="term" value="F:magnesium ion binding"/>
    <property type="evidence" value="ECO:0007669"/>
    <property type="project" value="UniProtKB-UniRule"/>
</dbReference>
<evidence type="ECO:0000256" key="1">
    <source>
        <dbReference type="ARBA" id="ARBA00022598"/>
    </source>
</evidence>
<dbReference type="EMBL" id="LCLS01000006">
    <property type="protein sequence ID" value="KKU22157.1"/>
    <property type="molecule type" value="Genomic_DNA"/>
</dbReference>
<dbReference type="PRINTS" id="PR00982">
    <property type="entry name" value="TRNASYNTHLYS"/>
</dbReference>
<sequence length="446" mass="51508">MLNEIRQDRLKKLKKLKEAGVNPYPANVPKRTEIAAALRDFNKLMLSGKGVYLAGRITSLRDQGGLLFIDIDDGSASIQAFVNKKEVKQFGLWKETLDPGDFIGVRGTLFKTKRGERSIKASKIDVLVKSLNPLPDSWFGLKDVEERFRKRYLDLFLNKEVKEAFEIRSMLIRQMREFLWKEGFIEVETPILQPIPGGALARPFKTQHNALGEDFYLRIAPELYLKRLLIGGFNKIFEIGRVFRNEGIDREHNPEFTMLELYWAYEDYEGMIKLTEKLLKPFIKGPWKRVKYADAFKQYAKMDVSRVKNKEEIDKIFKKKVRPHLQSPTILMDQPKAISPLSKSKEENPEITERFHFIVGSMEVANGFSELNDPIDQRERMKYQEGLFRKGNKEASRMDEDFLEALEYGMPPAAGLGVGIDRIVALATKRHSLKEAILFPTLKTKK</sequence>
<evidence type="ECO:0000256" key="2">
    <source>
        <dbReference type="ARBA" id="ARBA00022723"/>
    </source>
</evidence>
<evidence type="ECO:0000313" key="10">
    <source>
        <dbReference type="Proteomes" id="UP000034107"/>
    </source>
</evidence>
<dbReference type="AlphaFoldDB" id="A0A0G1NPE5"/>
<dbReference type="EC" id="6.1.1.6" evidence="7"/>
<dbReference type="GO" id="GO:0005829">
    <property type="term" value="C:cytosol"/>
    <property type="evidence" value="ECO:0007669"/>
    <property type="project" value="TreeGrafter"/>
</dbReference>
<dbReference type="GO" id="GO:0006430">
    <property type="term" value="P:lysyl-tRNA aminoacylation"/>
    <property type="evidence" value="ECO:0007669"/>
    <property type="project" value="UniProtKB-UniRule"/>
</dbReference>
<dbReference type="HAMAP" id="MF_00252">
    <property type="entry name" value="Lys_tRNA_synth_class2"/>
    <property type="match status" value="1"/>
</dbReference>
<keyword evidence="4 7" id="KW-0067">ATP-binding</keyword>